<dbReference type="InterPro" id="IPR011006">
    <property type="entry name" value="CheY-like_superfamily"/>
</dbReference>
<dbReference type="InterPro" id="IPR036388">
    <property type="entry name" value="WH-like_DNA-bd_sf"/>
</dbReference>
<dbReference type="PANTHER" id="PTHR48111">
    <property type="entry name" value="REGULATOR OF RPOS"/>
    <property type="match status" value="1"/>
</dbReference>
<dbReference type="InterPro" id="IPR039420">
    <property type="entry name" value="WalR-like"/>
</dbReference>
<organism evidence="6 7">
    <name type="scientific">Mycolicibacterium iranicum</name>
    <name type="common">Mycobacterium iranicum</name>
    <dbReference type="NCBI Taxonomy" id="912594"/>
    <lineage>
        <taxon>Bacteria</taxon>
        <taxon>Bacillati</taxon>
        <taxon>Actinomycetota</taxon>
        <taxon>Actinomycetes</taxon>
        <taxon>Mycobacteriales</taxon>
        <taxon>Mycobacteriaceae</taxon>
        <taxon>Mycolicibacterium</taxon>
    </lineage>
</organism>
<feature type="DNA-binding region" description="OmpR/PhoB-type" evidence="3">
    <location>
        <begin position="130"/>
        <end position="228"/>
    </location>
</feature>
<comment type="caution">
    <text evidence="6">The sequence shown here is derived from an EMBL/GenBank/DDBJ whole genome shotgun (WGS) entry which is preliminary data.</text>
</comment>
<keyword evidence="2" id="KW-0597">Phosphoprotein</keyword>
<dbReference type="OrthoDB" id="9802426at2"/>
<feature type="modified residue" description="4-aspartylphosphate" evidence="2">
    <location>
        <position position="51"/>
    </location>
</feature>
<dbReference type="GO" id="GO:0032993">
    <property type="term" value="C:protein-DNA complex"/>
    <property type="evidence" value="ECO:0007669"/>
    <property type="project" value="TreeGrafter"/>
</dbReference>
<dbReference type="SMART" id="SM00862">
    <property type="entry name" value="Trans_reg_C"/>
    <property type="match status" value="1"/>
</dbReference>
<dbReference type="CDD" id="cd00383">
    <property type="entry name" value="trans_reg_C"/>
    <property type="match status" value="1"/>
</dbReference>
<evidence type="ECO:0000256" key="2">
    <source>
        <dbReference type="PROSITE-ProRule" id="PRU00169"/>
    </source>
</evidence>
<dbReference type="GO" id="GO:0006355">
    <property type="term" value="P:regulation of DNA-templated transcription"/>
    <property type="evidence" value="ECO:0007669"/>
    <property type="project" value="InterPro"/>
</dbReference>
<evidence type="ECO:0000256" key="3">
    <source>
        <dbReference type="PROSITE-ProRule" id="PRU01091"/>
    </source>
</evidence>
<evidence type="ECO:0000313" key="7">
    <source>
        <dbReference type="Proteomes" id="UP000078396"/>
    </source>
</evidence>
<reference evidence="6 7" key="1">
    <citation type="submission" date="2016-04" db="EMBL/GenBank/DDBJ databases">
        <title>Draft Genome Sequences of Staphylococcus capitis Strain H36, S. capitis Strain H65, S. cohnii Strain H62, S. hominis Strain H69, Mycobacterium iranicum Strain H39, Plantibacter sp. Strain H53, Pseudomonas oryzihabitans Strain H72, and Microbacterium sp. Strain H83, isolated from residential settings.</title>
        <authorList>
            <person name="Lymperopoulou D."/>
            <person name="Adams R.I."/>
            <person name="Lindow S."/>
            <person name="Coil D.A."/>
            <person name="Jospin G."/>
            <person name="Eisen J.A."/>
        </authorList>
    </citation>
    <scope>NUCLEOTIDE SEQUENCE [LARGE SCALE GENOMIC DNA]</scope>
    <source>
        <strain evidence="6 7">H39</strain>
    </source>
</reference>
<dbReference type="Gene3D" id="3.40.50.2300">
    <property type="match status" value="1"/>
</dbReference>
<proteinExistence type="predicted"/>
<feature type="domain" description="OmpR/PhoB-type" evidence="5">
    <location>
        <begin position="130"/>
        <end position="228"/>
    </location>
</feature>
<dbReference type="GO" id="GO:0000976">
    <property type="term" value="F:transcription cis-regulatory region binding"/>
    <property type="evidence" value="ECO:0007669"/>
    <property type="project" value="TreeGrafter"/>
</dbReference>
<dbReference type="CDD" id="cd17624">
    <property type="entry name" value="REC_OmpR_PmrA-like"/>
    <property type="match status" value="1"/>
</dbReference>
<dbReference type="InterPro" id="IPR001789">
    <property type="entry name" value="Sig_transdc_resp-reg_receiver"/>
</dbReference>
<dbReference type="RefSeq" id="WP_064281103.1">
    <property type="nucleotide sequence ID" value="NZ_LWCS01000016.1"/>
</dbReference>
<dbReference type="InterPro" id="IPR001867">
    <property type="entry name" value="OmpR/PhoB-type_DNA-bd"/>
</dbReference>
<feature type="domain" description="Response regulatory" evidence="4">
    <location>
        <begin position="2"/>
        <end position="122"/>
    </location>
</feature>
<name>A0A178LY90_MYCIR</name>
<dbReference type="GO" id="GO:0000156">
    <property type="term" value="F:phosphorelay response regulator activity"/>
    <property type="evidence" value="ECO:0007669"/>
    <property type="project" value="TreeGrafter"/>
</dbReference>
<keyword evidence="1 3" id="KW-0238">DNA-binding</keyword>
<dbReference type="Pfam" id="PF00072">
    <property type="entry name" value="Response_reg"/>
    <property type="match status" value="1"/>
</dbReference>
<dbReference type="EMBL" id="LWCS01000016">
    <property type="protein sequence ID" value="OAN39721.1"/>
    <property type="molecule type" value="Genomic_DNA"/>
</dbReference>
<dbReference type="Proteomes" id="UP000078396">
    <property type="component" value="Unassembled WGS sequence"/>
</dbReference>
<evidence type="ECO:0000259" key="5">
    <source>
        <dbReference type="PROSITE" id="PS51755"/>
    </source>
</evidence>
<evidence type="ECO:0000313" key="6">
    <source>
        <dbReference type="EMBL" id="OAN39721.1"/>
    </source>
</evidence>
<dbReference type="Pfam" id="PF00486">
    <property type="entry name" value="Trans_reg_C"/>
    <property type="match status" value="1"/>
</dbReference>
<dbReference type="SMART" id="SM00448">
    <property type="entry name" value="REC"/>
    <property type="match status" value="1"/>
</dbReference>
<gene>
    <name evidence="6" type="ORF">A4X20_17170</name>
</gene>
<dbReference type="PROSITE" id="PS51755">
    <property type="entry name" value="OMPR_PHOB"/>
    <property type="match status" value="1"/>
</dbReference>
<dbReference type="AlphaFoldDB" id="A0A178LY90"/>
<evidence type="ECO:0000256" key="1">
    <source>
        <dbReference type="ARBA" id="ARBA00023125"/>
    </source>
</evidence>
<dbReference type="Gene3D" id="1.10.10.10">
    <property type="entry name" value="Winged helix-like DNA-binding domain superfamily/Winged helix DNA-binding domain"/>
    <property type="match status" value="1"/>
</dbReference>
<dbReference type="Gene3D" id="6.10.250.690">
    <property type="match status" value="1"/>
</dbReference>
<protein>
    <submittedName>
        <fullName evidence="6">DNA-binding response regulator</fullName>
    </submittedName>
</protein>
<dbReference type="SUPFAM" id="SSF52172">
    <property type="entry name" value="CheY-like"/>
    <property type="match status" value="1"/>
</dbReference>
<evidence type="ECO:0000259" key="4">
    <source>
        <dbReference type="PROSITE" id="PS50110"/>
    </source>
</evidence>
<dbReference type="PANTHER" id="PTHR48111:SF36">
    <property type="entry name" value="TRANSCRIPTIONAL REGULATORY PROTEIN CUTR"/>
    <property type="match status" value="1"/>
</dbReference>
<accession>A0A178LY90</accession>
<dbReference type="GO" id="GO:0005829">
    <property type="term" value="C:cytosol"/>
    <property type="evidence" value="ECO:0007669"/>
    <property type="project" value="TreeGrafter"/>
</dbReference>
<dbReference type="PROSITE" id="PS50110">
    <property type="entry name" value="RESPONSE_REGULATORY"/>
    <property type="match status" value="1"/>
</dbReference>
<sequence>MRILIVEDEEGLVSALRIGLQREGYAVDAAMTETEAVERLTVNAYDVALVDVNLPDGDGLELARRLRTGDLASPVGREIRIIMLTARGTLPDRVRGLDAGADDYIVKPFALAELTARLRAVLRREVSGDSSVLRLGDISVDTARHIVRRAGREVDLTLKEFSVLRYLMTRPDHVVSAEQILEHVWDENADPFTQTVRVTVGTLRRKLTVDGEQQVLHTLVGRGYRLRTPAEQPSAKSS</sequence>